<dbReference type="AlphaFoldDB" id="A0A438CNK9"/>
<dbReference type="PANTHER" id="PTHR23155:SF1192">
    <property type="entry name" value="DISEASE RESISTANCE PROTEIN RFL1-RELATED"/>
    <property type="match status" value="1"/>
</dbReference>
<dbReference type="SUPFAM" id="SSF52540">
    <property type="entry name" value="P-loop containing nucleoside triphosphate hydrolases"/>
    <property type="match status" value="1"/>
</dbReference>
<feature type="domain" description="Disease resistance protein winged helix" evidence="3">
    <location>
        <begin position="115"/>
        <end position="190"/>
    </location>
</feature>
<dbReference type="InterPro" id="IPR027417">
    <property type="entry name" value="P-loop_NTPase"/>
</dbReference>
<comment type="caution">
    <text evidence="4">The sequence shown here is derived from an EMBL/GenBank/DDBJ whole genome shotgun (WGS) entry which is preliminary data.</text>
</comment>
<dbReference type="InterPro" id="IPR036388">
    <property type="entry name" value="WH-like_DNA-bd_sf"/>
</dbReference>
<dbReference type="GO" id="GO:0043531">
    <property type="term" value="F:ADP binding"/>
    <property type="evidence" value="ECO:0007669"/>
    <property type="project" value="InterPro"/>
</dbReference>
<evidence type="ECO:0000256" key="1">
    <source>
        <dbReference type="ARBA" id="ARBA00022737"/>
    </source>
</evidence>
<dbReference type="FunFam" id="1.10.8.430:FF:000003">
    <property type="entry name" value="Probable disease resistance protein At5g66910"/>
    <property type="match status" value="1"/>
</dbReference>
<dbReference type="InterPro" id="IPR058922">
    <property type="entry name" value="WHD_DRP"/>
</dbReference>
<dbReference type="FunFam" id="1.10.10.10:FF:000322">
    <property type="entry name" value="Probable disease resistance protein At1g63360"/>
    <property type="match status" value="1"/>
</dbReference>
<evidence type="ECO:0000259" key="3">
    <source>
        <dbReference type="Pfam" id="PF23559"/>
    </source>
</evidence>
<proteinExistence type="predicted"/>
<gene>
    <name evidence="4" type="primary">VvCHDh000423_3</name>
    <name evidence="4" type="ORF">CK203_082185</name>
</gene>
<organism evidence="4 5">
    <name type="scientific">Vitis vinifera</name>
    <name type="common">Grape</name>
    <dbReference type="NCBI Taxonomy" id="29760"/>
    <lineage>
        <taxon>Eukaryota</taxon>
        <taxon>Viridiplantae</taxon>
        <taxon>Streptophyta</taxon>
        <taxon>Embryophyta</taxon>
        <taxon>Tracheophyta</taxon>
        <taxon>Spermatophyta</taxon>
        <taxon>Magnoliopsida</taxon>
        <taxon>eudicotyledons</taxon>
        <taxon>Gunneridae</taxon>
        <taxon>Pentapetalae</taxon>
        <taxon>rosids</taxon>
        <taxon>Vitales</taxon>
        <taxon>Vitaceae</taxon>
        <taxon>Viteae</taxon>
        <taxon>Vitis</taxon>
    </lineage>
</organism>
<evidence type="ECO:0000313" key="5">
    <source>
        <dbReference type="Proteomes" id="UP000288805"/>
    </source>
</evidence>
<name>A0A438CNK9_VITVI</name>
<dbReference type="InterPro" id="IPR042197">
    <property type="entry name" value="Apaf_helical"/>
</dbReference>
<keyword evidence="2" id="KW-0611">Plant defense</keyword>
<protein>
    <submittedName>
        <fullName evidence="4">Putative disease resistance protein</fullName>
    </submittedName>
</protein>
<sequence length="396" mass="45139">MGAKGIEVKCLAWEEAFALFQAYVGEDTIYSHPHIPKLAEIASKECDGLPLALITIGRAMAGTKTPEEWEKKIQMLKNYPTKFPGMENHLFPRLAFSYDSLQDETIKSCFLYCSLFPEDSSINCDALIQLWIGEGFLDEYSDIKEARNGGEDIIASLNHACLLEITVTDNIWTQARCRCVKMHDVIRDMALWLACQNGNKKQNKFVNAQEVEKWKGTPRLSFVSASFEEHMEPPSFPNLQTLLDNNITNGAQEFEKTELFSIMNSDEATHEDCRALLVELEGLKCMGEVSISLDSVLAIQTLLNSHKLQRSLRSGIVQIWKMLRSIWKRKSIQHSQGINNYTILLVCPNLRKLPFDSNIGISKNLEEIDGEGEWWVELEWENQTIMHNLAPYFKPL</sequence>
<keyword evidence="1" id="KW-0677">Repeat</keyword>
<dbReference type="Gene3D" id="1.10.10.10">
    <property type="entry name" value="Winged helix-like DNA-binding domain superfamily/Winged helix DNA-binding domain"/>
    <property type="match status" value="1"/>
</dbReference>
<dbReference type="Gene3D" id="1.10.8.430">
    <property type="entry name" value="Helical domain of apoptotic protease-activating factors"/>
    <property type="match status" value="1"/>
</dbReference>
<dbReference type="InterPro" id="IPR044974">
    <property type="entry name" value="Disease_R_plants"/>
</dbReference>
<dbReference type="Pfam" id="PF23559">
    <property type="entry name" value="WHD_DRP"/>
    <property type="match status" value="1"/>
</dbReference>
<dbReference type="GO" id="GO:0006952">
    <property type="term" value="P:defense response"/>
    <property type="evidence" value="ECO:0007669"/>
    <property type="project" value="UniProtKB-KW"/>
</dbReference>
<dbReference type="Proteomes" id="UP000288805">
    <property type="component" value="Unassembled WGS sequence"/>
</dbReference>
<reference evidence="4 5" key="1">
    <citation type="journal article" date="2018" name="PLoS Genet.">
        <title>Population sequencing reveals clonal diversity and ancestral inbreeding in the grapevine cultivar Chardonnay.</title>
        <authorList>
            <person name="Roach M.J."/>
            <person name="Johnson D.L."/>
            <person name="Bohlmann J."/>
            <person name="van Vuuren H.J."/>
            <person name="Jones S.J."/>
            <person name="Pretorius I.S."/>
            <person name="Schmidt S.A."/>
            <person name="Borneman A.R."/>
        </authorList>
    </citation>
    <scope>NUCLEOTIDE SEQUENCE [LARGE SCALE GENOMIC DNA]</scope>
    <source>
        <strain evidence="5">cv. Chardonnay</strain>
        <tissue evidence="4">Leaf</tissue>
    </source>
</reference>
<accession>A0A438CNK9</accession>
<dbReference type="PANTHER" id="PTHR23155">
    <property type="entry name" value="DISEASE RESISTANCE PROTEIN RP"/>
    <property type="match status" value="1"/>
</dbReference>
<dbReference type="EMBL" id="QGNW01002166">
    <property type="protein sequence ID" value="RVW24729.1"/>
    <property type="molecule type" value="Genomic_DNA"/>
</dbReference>
<evidence type="ECO:0000256" key="2">
    <source>
        <dbReference type="ARBA" id="ARBA00022821"/>
    </source>
</evidence>
<evidence type="ECO:0000313" key="4">
    <source>
        <dbReference type="EMBL" id="RVW24729.1"/>
    </source>
</evidence>